<protein>
    <submittedName>
        <fullName evidence="2">Uncharacterized protein</fullName>
    </submittedName>
</protein>
<evidence type="ECO:0000313" key="2">
    <source>
        <dbReference type="EMBL" id="CAB9523385.1"/>
    </source>
</evidence>
<evidence type="ECO:0000256" key="1">
    <source>
        <dbReference type="SAM" id="MobiDB-lite"/>
    </source>
</evidence>
<gene>
    <name evidence="2" type="ORF">SEMRO_1410_G270320.1</name>
</gene>
<feature type="compositionally biased region" description="Basic and acidic residues" evidence="1">
    <location>
        <begin position="106"/>
        <end position="116"/>
    </location>
</feature>
<organism evidence="2 3">
    <name type="scientific">Seminavis robusta</name>
    <dbReference type="NCBI Taxonomy" id="568900"/>
    <lineage>
        <taxon>Eukaryota</taxon>
        <taxon>Sar</taxon>
        <taxon>Stramenopiles</taxon>
        <taxon>Ochrophyta</taxon>
        <taxon>Bacillariophyta</taxon>
        <taxon>Bacillariophyceae</taxon>
        <taxon>Bacillariophycidae</taxon>
        <taxon>Naviculales</taxon>
        <taxon>Naviculaceae</taxon>
        <taxon>Seminavis</taxon>
    </lineage>
</organism>
<dbReference type="EMBL" id="CAICTM010001408">
    <property type="protein sequence ID" value="CAB9523385.1"/>
    <property type="molecule type" value="Genomic_DNA"/>
</dbReference>
<feature type="region of interest" description="Disordered" evidence="1">
    <location>
        <begin position="91"/>
        <end position="116"/>
    </location>
</feature>
<comment type="caution">
    <text evidence="2">The sequence shown here is derived from an EMBL/GenBank/DDBJ whole genome shotgun (WGS) entry which is preliminary data.</text>
</comment>
<name>A0A9N8ERJ7_9STRA</name>
<keyword evidence="3" id="KW-1185">Reference proteome</keyword>
<proteinExistence type="predicted"/>
<evidence type="ECO:0000313" key="3">
    <source>
        <dbReference type="Proteomes" id="UP001153069"/>
    </source>
</evidence>
<reference evidence="2" key="1">
    <citation type="submission" date="2020-06" db="EMBL/GenBank/DDBJ databases">
        <authorList>
            <consortium name="Plant Systems Biology data submission"/>
        </authorList>
    </citation>
    <scope>NUCLEOTIDE SEQUENCE</scope>
    <source>
        <strain evidence="2">D6</strain>
    </source>
</reference>
<dbReference type="Proteomes" id="UP001153069">
    <property type="component" value="Unassembled WGS sequence"/>
</dbReference>
<accession>A0A9N8ERJ7</accession>
<sequence length="116" mass="13393">MLDEGFQFAEYGKKNGSNTIFTKWAGDGKDYSRIVFKENEAYVFLVYGECTMFHGAFFPSMYPKGSIPKPPLMYPLGAPAEEQHEMAMVKWPVFDKEQPQQNEELQQERGDHRKSS</sequence>
<dbReference type="AlphaFoldDB" id="A0A9N8ERJ7"/>